<keyword evidence="2" id="KW-1185">Reference proteome</keyword>
<evidence type="ECO:0000313" key="1">
    <source>
        <dbReference type="EMBL" id="KAH1107623.1"/>
    </source>
</evidence>
<reference evidence="1 2" key="1">
    <citation type="journal article" date="2021" name="Plant Biotechnol. J.">
        <title>Multi-omics assisted identification of the key and species-specific regulatory components of drought-tolerant mechanisms in Gossypium stocksii.</title>
        <authorList>
            <person name="Yu D."/>
            <person name="Ke L."/>
            <person name="Zhang D."/>
            <person name="Wu Y."/>
            <person name="Sun Y."/>
            <person name="Mei J."/>
            <person name="Sun J."/>
            <person name="Sun Y."/>
        </authorList>
    </citation>
    <scope>NUCLEOTIDE SEQUENCE [LARGE SCALE GENOMIC DNA]</scope>
    <source>
        <strain evidence="2">cv. E1</strain>
        <tissue evidence="1">Leaf</tissue>
    </source>
</reference>
<proteinExistence type="predicted"/>
<organism evidence="1 2">
    <name type="scientific">Gossypium stocksii</name>
    <dbReference type="NCBI Taxonomy" id="47602"/>
    <lineage>
        <taxon>Eukaryota</taxon>
        <taxon>Viridiplantae</taxon>
        <taxon>Streptophyta</taxon>
        <taxon>Embryophyta</taxon>
        <taxon>Tracheophyta</taxon>
        <taxon>Spermatophyta</taxon>
        <taxon>Magnoliopsida</taxon>
        <taxon>eudicotyledons</taxon>
        <taxon>Gunneridae</taxon>
        <taxon>Pentapetalae</taxon>
        <taxon>rosids</taxon>
        <taxon>malvids</taxon>
        <taxon>Malvales</taxon>
        <taxon>Malvaceae</taxon>
        <taxon>Malvoideae</taxon>
        <taxon>Gossypium</taxon>
    </lineage>
</organism>
<protein>
    <submittedName>
        <fullName evidence="1">Uncharacterized protein</fullName>
    </submittedName>
</protein>
<accession>A0A9D4AD59</accession>
<sequence>MAKVSVEIERVVSVPKFKQRKVSAIWNFSSRCGRVTAPVSGSSRQIIVDRSGNGK</sequence>
<evidence type="ECO:0000313" key="2">
    <source>
        <dbReference type="Proteomes" id="UP000828251"/>
    </source>
</evidence>
<comment type="caution">
    <text evidence="1">The sequence shown here is derived from an EMBL/GenBank/DDBJ whole genome shotgun (WGS) entry which is preliminary data.</text>
</comment>
<dbReference type="EMBL" id="JAIQCV010000004">
    <property type="protein sequence ID" value="KAH1107623.1"/>
    <property type="molecule type" value="Genomic_DNA"/>
</dbReference>
<name>A0A9D4AD59_9ROSI</name>
<gene>
    <name evidence="1" type="ORF">J1N35_011391</name>
</gene>
<dbReference type="Proteomes" id="UP000828251">
    <property type="component" value="Unassembled WGS sequence"/>
</dbReference>
<dbReference type="AlphaFoldDB" id="A0A9D4AD59"/>